<dbReference type="SUPFAM" id="SSF50129">
    <property type="entry name" value="GroES-like"/>
    <property type="match status" value="1"/>
</dbReference>
<comment type="caution">
    <text evidence="1">The sequence shown here is derived from an EMBL/GenBank/DDBJ whole genome shotgun (WGS) entry which is preliminary data.</text>
</comment>
<reference evidence="1" key="1">
    <citation type="submission" date="2020-09" db="EMBL/GenBank/DDBJ databases">
        <title>A novel bacterium of genus Paenibacillus, isolated from South China Sea.</title>
        <authorList>
            <person name="Huang H."/>
            <person name="Mo K."/>
            <person name="Hu Y."/>
        </authorList>
    </citation>
    <scope>NUCLEOTIDE SEQUENCE</scope>
    <source>
        <strain evidence="1">IB182363</strain>
    </source>
</reference>
<dbReference type="RefSeq" id="WP_190928819.1">
    <property type="nucleotide sequence ID" value="NZ_JACXJA010000017.1"/>
</dbReference>
<dbReference type="Proteomes" id="UP000639396">
    <property type="component" value="Unassembled WGS sequence"/>
</dbReference>
<dbReference type="AlphaFoldDB" id="A0A927H013"/>
<name>A0A927H013_9BACL</name>
<sequence>MVLWGKATAYLGNSGVGIVTAKGSQVRHLEVGQRVACYGVPAHAEYYSVPKLLAAPVPEQTGGREAAFAGLRRFSYPGREVRTVRFVV</sequence>
<dbReference type="InterPro" id="IPR011032">
    <property type="entry name" value="GroES-like_sf"/>
</dbReference>
<evidence type="ECO:0000313" key="1">
    <source>
        <dbReference type="EMBL" id="MBD2863225.1"/>
    </source>
</evidence>
<accession>A0A927H013</accession>
<organism evidence="1 2">
    <name type="scientific">Paenibacillus oceani</name>
    <dbReference type="NCBI Taxonomy" id="2772510"/>
    <lineage>
        <taxon>Bacteria</taxon>
        <taxon>Bacillati</taxon>
        <taxon>Bacillota</taxon>
        <taxon>Bacilli</taxon>
        <taxon>Bacillales</taxon>
        <taxon>Paenibacillaceae</taxon>
        <taxon>Paenibacillus</taxon>
    </lineage>
</organism>
<gene>
    <name evidence="1" type="ORF">IDH45_14625</name>
</gene>
<dbReference type="Gene3D" id="3.90.180.10">
    <property type="entry name" value="Medium-chain alcohol dehydrogenases, catalytic domain"/>
    <property type="match status" value="1"/>
</dbReference>
<dbReference type="EMBL" id="JACXJA010000017">
    <property type="protein sequence ID" value="MBD2863225.1"/>
    <property type="molecule type" value="Genomic_DNA"/>
</dbReference>
<evidence type="ECO:0000313" key="2">
    <source>
        <dbReference type="Proteomes" id="UP000639396"/>
    </source>
</evidence>
<protein>
    <submittedName>
        <fullName evidence="1">Uncharacterized protein</fullName>
    </submittedName>
</protein>
<keyword evidence="2" id="KW-1185">Reference proteome</keyword>
<proteinExistence type="predicted"/>